<dbReference type="EMBL" id="JABFUD020000004">
    <property type="protein sequence ID" value="KAI5081063.1"/>
    <property type="molecule type" value="Genomic_DNA"/>
</dbReference>
<feature type="compositionally biased region" description="Basic and acidic residues" evidence="1">
    <location>
        <begin position="1"/>
        <end position="17"/>
    </location>
</feature>
<organism evidence="2 3">
    <name type="scientific">Adiantum capillus-veneris</name>
    <name type="common">Maidenhair fern</name>
    <dbReference type="NCBI Taxonomy" id="13818"/>
    <lineage>
        <taxon>Eukaryota</taxon>
        <taxon>Viridiplantae</taxon>
        <taxon>Streptophyta</taxon>
        <taxon>Embryophyta</taxon>
        <taxon>Tracheophyta</taxon>
        <taxon>Polypodiopsida</taxon>
        <taxon>Polypodiidae</taxon>
        <taxon>Polypodiales</taxon>
        <taxon>Pteridineae</taxon>
        <taxon>Pteridaceae</taxon>
        <taxon>Vittarioideae</taxon>
        <taxon>Adiantum</taxon>
    </lineage>
</organism>
<protein>
    <submittedName>
        <fullName evidence="2">Uncharacterized protein</fullName>
    </submittedName>
</protein>
<gene>
    <name evidence="2" type="ORF">GOP47_0004246</name>
</gene>
<evidence type="ECO:0000313" key="2">
    <source>
        <dbReference type="EMBL" id="KAI5081063.1"/>
    </source>
</evidence>
<comment type="caution">
    <text evidence="2">The sequence shown here is derived from an EMBL/GenBank/DDBJ whole genome shotgun (WGS) entry which is preliminary data.</text>
</comment>
<sequence>MGKEKKSRRRAEDEPVRRRGGGQRAGRSVIEQAFDDGVAAEYELQEKTKASDGKVSACEGVREEQGKETEANKALVFVLPLKISTALRAYSIRSEMELMDIPTKRMIKEFGRCPGG</sequence>
<proteinExistence type="predicted"/>
<dbReference type="AlphaFoldDB" id="A0A9D4V8H7"/>
<name>A0A9D4V8H7_ADICA</name>
<keyword evidence="3" id="KW-1185">Reference proteome</keyword>
<evidence type="ECO:0000313" key="3">
    <source>
        <dbReference type="Proteomes" id="UP000886520"/>
    </source>
</evidence>
<evidence type="ECO:0000256" key="1">
    <source>
        <dbReference type="SAM" id="MobiDB-lite"/>
    </source>
</evidence>
<accession>A0A9D4V8H7</accession>
<dbReference type="Proteomes" id="UP000886520">
    <property type="component" value="Chromosome 4"/>
</dbReference>
<reference evidence="2" key="1">
    <citation type="submission" date="2021-01" db="EMBL/GenBank/DDBJ databases">
        <title>Adiantum capillus-veneris genome.</title>
        <authorList>
            <person name="Fang Y."/>
            <person name="Liao Q."/>
        </authorList>
    </citation>
    <scope>NUCLEOTIDE SEQUENCE</scope>
    <source>
        <strain evidence="2">H3</strain>
        <tissue evidence="2">Leaf</tissue>
    </source>
</reference>
<feature type="region of interest" description="Disordered" evidence="1">
    <location>
        <begin position="1"/>
        <end position="29"/>
    </location>
</feature>